<evidence type="ECO:0000313" key="1">
    <source>
        <dbReference type="EMBL" id="GJU04555.1"/>
    </source>
</evidence>
<accession>A0ABQ5IXV4</accession>
<dbReference type="Proteomes" id="UP001151760">
    <property type="component" value="Unassembled WGS sequence"/>
</dbReference>
<name>A0ABQ5IXV4_9ASTR</name>
<keyword evidence="2" id="KW-1185">Reference proteome</keyword>
<proteinExistence type="predicted"/>
<dbReference type="EMBL" id="BQNB010021260">
    <property type="protein sequence ID" value="GJU04555.1"/>
    <property type="molecule type" value="Genomic_DNA"/>
</dbReference>
<sequence>MLQVQVVVGVNTWVVSELQDILPRILNQLGPDSLRNLAEQFKQQQGVGAGEGATPMPAIQEDYTLTFTYLELQDYQL</sequence>
<comment type="caution">
    <text evidence="1">The sequence shown here is derived from an EMBL/GenBank/DDBJ whole genome shotgun (WGS) entry which is preliminary data.</text>
</comment>
<gene>
    <name evidence="1" type="ORF">Tco_1120985</name>
</gene>
<reference evidence="1" key="1">
    <citation type="journal article" date="2022" name="Int. J. Mol. Sci.">
        <title>Draft Genome of Tanacetum Coccineum: Genomic Comparison of Closely Related Tanacetum-Family Plants.</title>
        <authorList>
            <person name="Yamashiro T."/>
            <person name="Shiraishi A."/>
            <person name="Nakayama K."/>
            <person name="Satake H."/>
        </authorList>
    </citation>
    <scope>NUCLEOTIDE SEQUENCE</scope>
</reference>
<protein>
    <submittedName>
        <fullName evidence="1">Uncharacterized protein</fullName>
    </submittedName>
</protein>
<organism evidence="1 2">
    <name type="scientific">Tanacetum coccineum</name>
    <dbReference type="NCBI Taxonomy" id="301880"/>
    <lineage>
        <taxon>Eukaryota</taxon>
        <taxon>Viridiplantae</taxon>
        <taxon>Streptophyta</taxon>
        <taxon>Embryophyta</taxon>
        <taxon>Tracheophyta</taxon>
        <taxon>Spermatophyta</taxon>
        <taxon>Magnoliopsida</taxon>
        <taxon>eudicotyledons</taxon>
        <taxon>Gunneridae</taxon>
        <taxon>Pentapetalae</taxon>
        <taxon>asterids</taxon>
        <taxon>campanulids</taxon>
        <taxon>Asterales</taxon>
        <taxon>Asteraceae</taxon>
        <taxon>Asteroideae</taxon>
        <taxon>Anthemideae</taxon>
        <taxon>Anthemidinae</taxon>
        <taxon>Tanacetum</taxon>
    </lineage>
</organism>
<evidence type="ECO:0000313" key="2">
    <source>
        <dbReference type="Proteomes" id="UP001151760"/>
    </source>
</evidence>
<reference evidence="1" key="2">
    <citation type="submission" date="2022-01" db="EMBL/GenBank/DDBJ databases">
        <authorList>
            <person name="Yamashiro T."/>
            <person name="Shiraishi A."/>
            <person name="Satake H."/>
            <person name="Nakayama K."/>
        </authorList>
    </citation>
    <scope>NUCLEOTIDE SEQUENCE</scope>
</reference>